<feature type="region of interest" description="Disordered" evidence="5">
    <location>
        <begin position="347"/>
        <end position="371"/>
    </location>
</feature>
<dbReference type="PROSITE" id="PS50234">
    <property type="entry name" value="VWFA"/>
    <property type="match status" value="1"/>
</dbReference>
<dbReference type="Gene3D" id="3.40.50.410">
    <property type="entry name" value="von Willebrand factor, type A domain"/>
    <property type="match status" value="1"/>
</dbReference>
<evidence type="ECO:0000259" key="7">
    <source>
        <dbReference type="PROSITE" id="PS50234"/>
    </source>
</evidence>
<reference evidence="8" key="1">
    <citation type="submission" date="2022-04" db="EMBL/GenBank/DDBJ databases">
        <title>Roseibium sp. CAU 1639 isolated from mud.</title>
        <authorList>
            <person name="Kim W."/>
        </authorList>
    </citation>
    <scope>NUCLEOTIDE SEQUENCE</scope>
    <source>
        <strain evidence="8">CAU 1639</strain>
    </source>
</reference>
<dbReference type="EMBL" id="JALNMJ010000026">
    <property type="protein sequence ID" value="MCK7615487.1"/>
    <property type="molecule type" value="Genomic_DNA"/>
</dbReference>
<protein>
    <submittedName>
        <fullName evidence="8">VWA domain-containing protein</fullName>
    </submittedName>
</protein>
<feature type="domain" description="VWFA" evidence="7">
    <location>
        <begin position="40"/>
        <end position="226"/>
    </location>
</feature>
<dbReference type="InterPro" id="IPR052969">
    <property type="entry name" value="Thr-specific_kinase-like"/>
</dbReference>
<evidence type="ECO:0000256" key="6">
    <source>
        <dbReference type="SAM" id="SignalP"/>
    </source>
</evidence>
<name>A0ABT0H1C1_9HYPH</name>
<dbReference type="InterPro" id="IPR056861">
    <property type="entry name" value="HMCN1-like_VWA"/>
</dbReference>
<feature type="chain" id="PRO_5045720043" evidence="6">
    <location>
        <begin position="31"/>
        <end position="371"/>
    </location>
</feature>
<keyword evidence="4" id="KW-0175">Coiled coil</keyword>
<evidence type="ECO:0000256" key="4">
    <source>
        <dbReference type="SAM" id="Coils"/>
    </source>
</evidence>
<organism evidence="8 9">
    <name type="scientific">Roseibium sediminicola</name>
    <dbReference type="NCBI Taxonomy" id="2933272"/>
    <lineage>
        <taxon>Bacteria</taxon>
        <taxon>Pseudomonadati</taxon>
        <taxon>Pseudomonadota</taxon>
        <taxon>Alphaproteobacteria</taxon>
        <taxon>Hyphomicrobiales</taxon>
        <taxon>Stappiaceae</taxon>
        <taxon>Roseibium</taxon>
    </lineage>
</organism>
<evidence type="ECO:0000256" key="3">
    <source>
        <dbReference type="ARBA" id="ARBA00022729"/>
    </source>
</evidence>
<dbReference type="PANTHER" id="PTHR47763">
    <property type="entry name" value="ALPHA-PROTEIN KINASE VWKA"/>
    <property type="match status" value="1"/>
</dbReference>
<proteinExistence type="predicted"/>
<comment type="subcellular location">
    <subcellularLocation>
        <location evidence="1">Secreted</location>
    </subcellularLocation>
</comment>
<dbReference type="RefSeq" id="WP_248159057.1">
    <property type="nucleotide sequence ID" value="NZ_JALNMJ010000026.1"/>
</dbReference>
<evidence type="ECO:0000313" key="9">
    <source>
        <dbReference type="Proteomes" id="UP001431221"/>
    </source>
</evidence>
<dbReference type="InterPro" id="IPR002035">
    <property type="entry name" value="VWF_A"/>
</dbReference>
<sequence length="371" mass="41104">MMFSRLLNRTALLGTVATMLATTTAVPALAHGVVRADRIEVAFVLDTTGSMSGLIDNARRKIWSIANTISRANPNADVRMGLVAYRDFGDDYVVRTFQMTPDLQEVNALLWKFRASGGGDGPEAVNEALDAGVSKIQWSHSSDTRRLLFLVGDAPPHMDYQGPHYPEILEEARKHDITVNTVQAGDWRETRQYWQTIARMGGGRYIAIAQDGGLTTHYDSPWDDEILELQRRIDKTVIPYGKRAQQRQLQERLDSKSYAKDHGAVAESSYLIGKGKVTTGGGDLVDDLAAGRVELNAVPQEQLPDAVAGLSAEDRDAYVTQKQEERRKLSAQMKELVAKRDDYVAEAKKNEPSSAPAFDTEVSRLLTEQLK</sequence>
<feature type="signal peptide" evidence="6">
    <location>
        <begin position="1"/>
        <end position="30"/>
    </location>
</feature>
<dbReference type="InterPro" id="IPR036465">
    <property type="entry name" value="vWFA_dom_sf"/>
</dbReference>
<dbReference type="Pfam" id="PF25106">
    <property type="entry name" value="VWA_4"/>
    <property type="match status" value="1"/>
</dbReference>
<accession>A0ABT0H1C1</accession>
<comment type="caution">
    <text evidence="8">The sequence shown here is derived from an EMBL/GenBank/DDBJ whole genome shotgun (WGS) entry which is preliminary data.</text>
</comment>
<gene>
    <name evidence="8" type="ORF">M0H32_25235</name>
</gene>
<evidence type="ECO:0000256" key="1">
    <source>
        <dbReference type="ARBA" id="ARBA00004613"/>
    </source>
</evidence>
<dbReference type="SMART" id="SM00327">
    <property type="entry name" value="VWA"/>
    <property type="match status" value="1"/>
</dbReference>
<evidence type="ECO:0000313" key="8">
    <source>
        <dbReference type="EMBL" id="MCK7615487.1"/>
    </source>
</evidence>
<dbReference type="Proteomes" id="UP001431221">
    <property type="component" value="Unassembled WGS sequence"/>
</dbReference>
<feature type="coiled-coil region" evidence="4">
    <location>
        <begin position="319"/>
        <end position="346"/>
    </location>
</feature>
<keyword evidence="9" id="KW-1185">Reference proteome</keyword>
<dbReference type="SUPFAM" id="SSF53300">
    <property type="entry name" value="vWA-like"/>
    <property type="match status" value="1"/>
</dbReference>
<keyword evidence="3 6" id="KW-0732">Signal</keyword>
<dbReference type="CDD" id="cd00198">
    <property type="entry name" value="vWFA"/>
    <property type="match status" value="1"/>
</dbReference>
<evidence type="ECO:0000256" key="2">
    <source>
        <dbReference type="ARBA" id="ARBA00022525"/>
    </source>
</evidence>
<keyword evidence="2" id="KW-0964">Secreted</keyword>
<evidence type="ECO:0000256" key="5">
    <source>
        <dbReference type="SAM" id="MobiDB-lite"/>
    </source>
</evidence>